<name>A0A2R6XF76_MARPO</name>
<dbReference type="EMBL" id="KZ772691">
    <property type="protein sequence ID" value="PTQ44721.1"/>
    <property type="molecule type" value="Genomic_DNA"/>
</dbReference>
<gene>
    <name evidence="2" type="ORF">MARPO_0019s0135</name>
</gene>
<reference evidence="3" key="1">
    <citation type="journal article" date="2017" name="Cell">
        <title>Insights into land plant evolution garnered from the Marchantia polymorpha genome.</title>
        <authorList>
            <person name="Bowman J.L."/>
            <person name="Kohchi T."/>
            <person name="Yamato K.T."/>
            <person name="Jenkins J."/>
            <person name="Shu S."/>
            <person name="Ishizaki K."/>
            <person name="Yamaoka S."/>
            <person name="Nishihama R."/>
            <person name="Nakamura Y."/>
            <person name="Berger F."/>
            <person name="Adam C."/>
            <person name="Aki S.S."/>
            <person name="Althoff F."/>
            <person name="Araki T."/>
            <person name="Arteaga-Vazquez M.A."/>
            <person name="Balasubrmanian S."/>
            <person name="Barry K."/>
            <person name="Bauer D."/>
            <person name="Boehm C.R."/>
            <person name="Briginshaw L."/>
            <person name="Caballero-Perez J."/>
            <person name="Catarino B."/>
            <person name="Chen F."/>
            <person name="Chiyoda S."/>
            <person name="Chovatia M."/>
            <person name="Davies K.M."/>
            <person name="Delmans M."/>
            <person name="Demura T."/>
            <person name="Dierschke T."/>
            <person name="Dolan L."/>
            <person name="Dorantes-Acosta A.E."/>
            <person name="Eklund D.M."/>
            <person name="Florent S.N."/>
            <person name="Flores-Sandoval E."/>
            <person name="Fujiyama A."/>
            <person name="Fukuzawa H."/>
            <person name="Galik B."/>
            <person name="Grimanelli D."/>
            <person name="Grimwood J."/>
            <person name="Grossniklaus U."/>
            <person name="Hamada T."/>
            <person name="Haseloff J."/>
            <person name="Hetherington A.J."/>
            <person name="Higo A."/>
            <person name="Hirakawa Y."/>
            <person name="Hundley H.N."/>
            <person name="Ikeda Y."/>
            <person name="Inoue K."/>
            <person name="Inoue S.I."/>
            <person name="Ishida S."/>
            <person name="Jia Q."/>
            <person name="Kakita M."/>
            <person name="Kanazawa T."/>
            <person name="Kawai Y."/>
            <person name="Kawashima T."/>
            <person name="Kennedy M."/>
            <person name="Kinose K."/>
            <person name="Kinoshita T."/>
            <person name="Kohara Y."/>
            <person name="Koide E."/>
            <person name="Komatsu K."/>
            <person name="Kopischke S."/>
            <person name="Kubo M."/>
            <person name="Kyozuka J."/>
            <person name="Lagercrantz U."/>
            <person name="Lin S.S."/>
            <person name="Lindquist E."/>
            <person name="Lipzen A.M."/>
            <person name="Lu C.W."/>
            <person name="De Luna E."/>
            <person name="Martienssen R.A."/>
            <person name="Minamino N."/>
            <person name="Mizutani M."/>
            <person name="Mizutani M."/>
            <person name="Mochizuki N."/>
            <person name="Monte I."/>
            <person name="Mosher R."/>
            <person name="Nagasaki H."/>
            <person name="Nakagami H."/>
            <person name="Naramoto S."/>
            <person name="Nishitani K."/>
            <person name="Ohtani M."/>
            <person name="Okamoto T."/>
            <person name="Okumura M."/>
            <person name="Phillips J."/>
            <person name="Pollak B."/>
            <person name="Reinders A."/>
            <person name="Rovekamp M."/>
            <person name="Sano R."/>
            <person name="Sawa S."/>
            <person name="Schmid M.W."/>
            <person name="Shirakawa M."/>
            <person name="Solano R."/>
            <person name="Spunde A."/>
            <person name="Suetsugu N."/>
            <person name="Sugano S."/>
            <person name="Sugiyama A."/>
            <person name="Sun R."/>
            <person name="Suzuki Y."/>
            <person name="Takenaka M."/>
            <person name="Takezawa D."/>
            <person name="Tomogane H."/>
            <person name="Tsuzuki M."/>
            <person name="Ueda T."/>
            <person name="Umeda M."/>
            <person name="Ward J.M."/>
            <person name="Watanabe Y."/>
            <person name="Yazaki K."/>
            <person name="Yokoyama R."/>
            <person name="Yoshitake Y."/>
            <person name="Yotsui I."/>
            <person name="Zachgo S."/>
            <person name="Schmutz J."/>
        </authorList>
    </citation>
    <scope>NUCLEOTIDE SEQUENCE [LARGE SCALE GENOMIC DNA]</scope>
    <source>
        <strain evidence="3">Tak-1</strain>
    </source>
</reference>
<feature type="region of interest" description="Disordered" evidence="1">
    <location>
        <begin position="211"/>
        <end position="253"/>
    </location>
</feature>
<accession>A0A2R6XF76</accession>
<organism evidence="2 3">
    <name type="scientific">Marchantia polymorpha</name>
    <name type="common">Common liverwort</name>
    <name type="synonym">Marchantia aquatica</name>
    <dbReference type="NCBI Taxonomy" id="3197"/>
    <lineage>
        <taxon>Eukaryota</taxon>
        <taxon>Viridiplantae</taxon>
        <taxon>Streptophyta</taxon>
        <taxon>Embryophyta</taxon>
        <taxon>Marchantiophyta</taxon>
        <taxon>Marchantiopsida</taxon>
        <taxon>Marchantiidae</taxon>
        <taxon>Marchantiales</taxon>
        <taxon>Marchantiaceae</taxon>
        <taxon>Marchantia</taxon>
    </lineage>
</organism>
<feature type="compositionally biased region" description="Basic and acidic residues" evidence="1">
    <location>
        <begin position="227"/>
        <end position="243"/>
    </location>
</feature>
<evidence type="ECO:0000256" key="1">
    <source>
        <dbReference type="SAM" id="MobiDB-lite"/>
    </source>
</evidence>
<keyword evidence="3" id="KW-1185">Reference proteome</keyword>
<protein>
    <submittedName>
        <fullName evidence="2">Uncharacterized protein</fullName>
    </submittedName>
</protein>
<sequence length="281" mass="32531">MATTCARHSYFYRYELPLQRRPKPVLAVRPPWATLCTWARWLARARAGERATCRAVDASHRPQASRRSATPLLRRPWSRSMNRARRKLSPAIDGKYKRRGGRAGEQGRGHTYNRERSLGLALSLRCRSERRPYRSARPPISHHACQLRCRYEHQPDARDRSRRWTCYRRPAAVVCGPGERETRFWLSLVPIGFLSCCCWSLLLRFFSSLSDDDDETDRQRSTRRTTTRGEIEGKARQGKDGGRTRPQPKIISDSHTKDMLLLRQAGRCCSCYNNSRQKAAS</sequence>
<evidence type="ECO:0000313" key="3">
    <source>
        <dbReference type="Proteomes" id="UP000244005"/>
    </source>
</evidence>
<proteinExistence type="predicted"/>
<dbReference type="Proteomes" id="UP000244005">
    <property type="component" value="Unassembled WGS sequence"/>
</dbReference>
<dbReference type="AlphaFoldDB" id="A0A2R6XF76"/>
<evidence type="ECO:0000313" key="2">
    <source>
        <dbReference type="EMBL" id="PTQ44721.1"/>
    </source>
</evidence>